<dbReference type="STRING" id="151549.A0A4C1U280"/>
<comment type="subcellular location">
    <subcellularLocation>
        <location evidence="1">Nucleus</location>
    </subcellularLocation>
</comment>
<evidence type="ECO:0000313" key="9">
    <source>
        <dbReference type="EMBL" id="GBP20389.1"/>
    </source>
</evidence>
<dbReference type="EMBL" id="BGZK01000118">
    <property type="protein sequence ID" value="GBP20389.1"/>
    <property type="molecule type" value="Genomic_DNA"/>
</dbReference>
<feature type="domain" description="C2H2-type" evidence="8">
    <location>
        <begin position="48"/>
        <end position="71"/>
    </location>
</feature>
<keyword evidence="4 7" id="KW-0863">Zinc-finger</keyword>
<dbReference type="InterPro" id="IPR036236">
    <property type="entry name" value="Znf_C2H2_sf"/>
</dbReference>
<evidence type="ECO:0000256" key="1">
    <source>
        <dbReference type="ARBA" id="ARBA00004123"/>
    </source>
</evidence>
<dbReference type="AlphaFoldDB" id="A0A4C1U280"/>
<dbReference type="InterPro" id="IPR013087">
    <property type="entry name" value="Znf_C2H2_type"/>
</dbReference>
<dbReference type="SMART" id="SM00355">
    <property type="entry name" value="ZnF_C2H2"/>
    <property type="match status" value="2"/>
</dbReference>
<dbReference type="FunFam" id="3.30.160.60:FF:000303">
    <property type="entry name" value="Zinc finger protein 41"/>
    <property type="match status" value="1"/>
</dbReference>
<dbReference type="GO" id="GO:0008270">
    <property type="term" value="F:zinc ion binding"/>
    <property type="evidence" value="ECO:0007669"/>
    <property type="project" value="UniProtKB-KW"/>
</dbReference>
<evidence type="ECO:0000256" key="7">
    <source>
        <dbReference type="PROSITE-ProRule" id="PRU00042"/>
    </source>
</evidence>
<keyword evidence="3" id="KW-0677">Repeat</keyword>
<evidence type="ECO:0000259" key="8">
    <source>
        <dbReference type="PROSITE" id="PS50157"/>
    </source>
</evidence>
<name>A0A4C1U280_EUMVA</name>
<gene>
    <name evidence="9" type="primary">Znf710</name>
    <name evidence="9" type="ORF">EVAR_14638_1</name>
</gene>
<dbReference type="PROSITE" id="PS50157">
    <property type="entry name" value="ZINC_FINGER_C2H2_2"/>
    <property type="match status" value="2"/>
</dbReference>
<keyword evidence="10" id="KW-1185">Reference proteome</keyword>
<protein>
    <submittedName>
        <fullName evidence="9">Zinc finger protein 710</fullName>
    </submittedName>
</protein>
<organism evidence="9 10">
    <name type="scientific">Eumeta variegata</name>
    <name type="common">Bagworm moth</name>
    <name type="synonym">Eumeta japonica</name>
    <dbReference type="NCBI Taxonomy" id="151549"/>
    <lineage>
        <taxon>Eukaryota</taxon>
        <taxon>Metazoa</taxon>
        <taxon>Ecdysozoa</taxon>
        <taxon>Arthropoda</taxon>
        <taxon>Hexapoda</taxon>
        <taxon>Insecta</taxon>
        <taxon>Pterygota</taxon>
        <taxon>Neoptera</taxon>
        <taxon>Endopterygota</taxon>
        <taxon>Lepidoptera</taxon>
        <taxon>Glossata</taxon>
        <taxon>Ditrysia</taxon>
        <taxon>Tineoidea</taxon>
        <taxon>Psychidae</taxon>
        <taxon>Oiketicinae</taxon>
        <taxon>Eumeta</taxon>
    </lineage>
</organism>
<dbReference type="Proteomes" id="UP000299102">
    <property type="component" value="Unassembled WGS sequence"/>
</dbReference>
<dbReference type="Gene3D" id="3.30.160.60">
    <property type="entry name" value="Classic Zinc Finger"/>
    <property type="match status" value="2"/>
</dbReference>
<evidence type="ECO:0000256" key="3">
    <source>
        <dbReference type="ARBA" id="ARBA00022737"/>
    </source>
</evidence>
<dbReference type="PROSITE" id="PS00028">
    <property type="entry name" value="ZINC_FINGER_C2H2_1"/>
    <property type="match status" value="2"/>
</dbReference>
<dbReference type="SUPFAM" id="SSF57667">
    <property type="entry name" value="beta-beta-alpha zinc fingers"/>
    <property type="match status" value="1"/>
</dbReference>
<evidence type="ECO:0000256" key="5">
    <source>
        <dbReference type="ARBA" id="ARBA00022833"/>
    </source>
</evidence>
<dbReference type="PANTHER" id="PTHR24394:SF29">
    <property type="entry name" value="MYONEURIN"/>
    <property type="match status" value="1"/>
</dbReference>
<accession>A0A4C1U280</accession>
<feature type="domain" description="C2H2-type" evidence="8">
    <location>
        <begin position="20"/>
        <end position="47"/>
    </location>
</feature>
<comment type="caution">
    <text evidence="9">The sequence shown here is derived from an EMBL/GenBank/DDBJ whole genome shotgun (WGS) entry which is preliminary data.</text>
</comment>
<evidence type="ECO:0000256" key="2">
    <source>
        <dbReference type="ARBA" id="ARBA00022723"/>
    </source>
</evidence>
<reference evidence="9 10" key="1">
    <citation type="journal article" date="2019" name="Commun. Biol.">
        <title>The bagworm genome reveals a unique fibroin gene that provides high tensile strength.</title>
        <authorList>
            <person name="Kono N."/>
            <person name="Nakamura H."/>
            <person name="Ohtoshi R."/>
            <person name="Tomita M."/>
            <person name="Numata K."/>
            <person name="Arakawa K."/>
        </authorList>
    </citation>
    <scope>NUCLEOTIDE SEQUENCE [LARGE SCALE GENOMIC DNA]</scope>
</reference>
<keyword evidence="2" id="KW-0479">Metal-binding</keyword>
<proteinExistence type="predicted"/>
<evidence type="ECO:0000256" key="4">
    <source>
        <dbReference type="ARBA" id="ARBA00022771"/>
    </source>
</evidence>
<keyword evidence="5" id="KW-0862">Zinc</keyword>
<dbReference type="PANTHER" id="PTHR24394">
    <property type="entry name" value="ZINC FINGER PROTEIN"/>
    <property type="match status" value="1"/>
</dbReference>
<dbReference type="OrthoDB" id="3437960at2759"/>
<dbReference type="GO" id="GO:1990837">
    <property type="term" value="F:sequence-specific double-stranded DNA binding"/>
    <property type="evidence" value="ECO:0007669"/>
    <property type="project" value="UniProtKB-ARBA"/>
</dbReference>
<evidence type="ECO:0000313" key="10">
    <source>
        <dbReference type="Proteomes" id="UP000299102"/>
    </source>
</evidence>
<evidence type="ECO:0000256" key="6">
    <source>
        <dbReference type="ARBA" id="ARBA00023242"/>
    </source>
</evidence>
<dbReference type="GO" id="GO:0005634">
    <property type="term" value="C:nucleus"/>
    <property type="evidence" value="ECO:0007669"/>
    <property type="project" value="UniProtKB-SubCell"/>
</dbReference>
<keyword evidence="6" id="KW-0539">Nucleus</keyword>
<dbReference type="Pfam" id="PF00096">
    <property type="entry name" value="zf-C2H2"/>
    <property type="match status" value="1"/>
</dbReference>
<sequence>MIDIENDLYAIFGCSQEKPHKCSLCSKSFPTPGDLKSHMYVHSGSWPYKCHICARGFSKHTNLKNHLFLHTDIFLRKNRQNRLTVNDLSPNAAGPGDVTQLAAAFYYDSVSTKLVYVSVSQKYASRLSFEKGGYGLRIGTAMSGAERVGRFQERHKIATERSVDGADFASNSTAAAPVAIWSLISEYLLDLVQKICNLMSYMRGRHAMLPREKRAPVPFGSLNGAAGGSLGMRCGDGFYLATGRVTSHRPSRPRIFTAARQLRLNTPGSALVLCKSGGCSRVGRVSAAYGRRRRWARVCARA</sequence>
<dbReference type="GO" id="GO:0000981">
    <property type="term" value="F:DNA-binding transcription factor activity, RNA polymerase II-specific"/>
    <property type="evidence" value="ECO:0007669"/>
    <property type="project" value="TreeGrafter"/>
</dbReference>